<dbReference type="SUPFAM" id="SSF51905">
    <property type="entry name" value="FAD/NAD(P)-binding domain"/>
    <property type="match status" value="1"/>
</dbReference>
<dbReference type="Pfam" id="PF01494">
    <property type="entry name" value="FAD_binding_3"/>
    <property type="match status" value="1"/>
</dbReference>
<evidence type="ECO:0000313" key="3">
    <source>
        <dbReference type="Proteomes" id="UP000650485"/>
    </source>
</evidence>
<evidence type="ECO:0000259" key="1">
    <source>
        <dbReference type="Pfam" id="PF01494"/>
    </source>
</evidence>
<evidence type="ECO:0000313" key="2">
    <source>
        <dbReference type="EMBL" id="MBC6498360.1"/>
    </source>
</evidence>
<proteinExistence type="predicted"/>
<dbReference type="Gene3D" id="3.40.50.720">
    <property type="entry name" value="NAD(P)-binding Rossmann-like Domain"/>
    <property type="match status" value="1"/>
</dbReference>
<name>A0A923NEP7_WEICO</name>
<dbReference type="InterPro" id="IPR036188">
    <property type="entry name" value="FAD/NAD-bd_sf"/>
</dbReference>
<dbReference type="InterPro" id="IPR002938">
    <property type="entry name" value="FAD-bd"/>
</dbReference>
<dbReference type="AlphaFoldDB" id="A0A923NEP7"/>
<comment type="caution">
    <text evidence="2">The sequence shown here is derived from an EMBL/GenBank/DDBJ whole genome shotgun (WGS) entry which is preliminary data.</text>
</comment>
<dbReference type="GO" id="GO:0071949">
    <property type="term" value="F:FAD binding"/>
    <property type="evidence" value="ECO:0007669"/>
    <property type="project" value="InterPro"/>
</dbReference>
<dbReference type="EMBL" id="JACSZT010000003">
    <property type="protein sequence ID" value="MBC6498360.1"/>
    <property type="molecule type" value="Genomic_DNA"/>
</dbReference>
<organism evidence="2 3">
    <name type="scientific">Weissella confusa</name>
    <name type="common">Lactobacillus confusus</name>
    <dbReference type="NCBI Taxonomy" id="1583"/>
    <lineage>
        <taxon>Bacteria</taxon>
        <taxon>Bacillati</taxon>
        <taxon>Bacillota</taxon>
        <taxon>Bacilli</taxon>
        <taxon>Lactobacillales</taxon>
        <taxon>Lactobacillaceae</taxon>
        <taxon>Weissella</taxon>
    </lineage>
</organism>
<protein>
    <submittedName>
        <fullName evidence="2">FAD-dependent monooxygenase</fullName>
    </submittedName>
</protein>
<accession>A0A923NEP7</accession>
<dbReference type="Proteomes" id="UP000650485">
    <property type="component" value="Unassembled WGS sequence"/>
</dbReference>
<keyword evidence="2" id="KW-0503">Monooxygenase</keyword>
<gene>
    <name evidence="2" type="ORF">H7R52_04150</name>
</gene>
<sequence length="54" mass="5570">MEHFNVGVIGSGPAGLSAAFPLQAAGQSVVIVEEYLNHGANFEAKDANPRGFAI</sequence>
<feature type="domain" description="FAD-binding" evidence="1">
    <location>
        <begin position="5"/>
        <end position="50"/>
    </location>
</feature>
<dbReference type="GO" id="GO:0004497">
    <property type="term" value="F:monooxygenase activity"/>
    <property type="evidence" value="ECO:0007669"/>
    <property type="project" value="UniProtKB-KW"/>
</dbReference>
<reference evidence="2" key="1">
    <citation type="submission" date="2020-08" db="EMBL/GenBank/DDBJ databases">
        <title>Complete genome sequence of Weissella confusa strain FS54 provides insights into metabolic potential.</title>
        <authorList>
            <person name="Fhoula I."/>
            <person name="Najjari A."/>
            <person name="Lekired A."/>
            <person name="Bessrour-Aouam N."/>
            <person name="Jaballah S."/>
            <person name="Klibi N."/>
            <person name="Ouzari H.-I."/>
        </authorList>
    </citation>
    <scope>NUCLEOTIDE SEQUENCE</scope>
    <source>
        <strain evidence="2">FS54</strain>
    </source>
</reference>
<keyword evidence="2" id="KW-0560">Oxidoreductase</keyword>